<sequence>MKRNLESFRFLTERCISLQISYIYQAFVFLWISLDLLSLYSPAIRCISCQSKPVSPKMQVPFFVLRKDVKMQMQR</sequence>
<gene>
    <name evidence="1" type="ORF">POPTR_018G135050</name>
</gene>
<dbReference type="Proteomes" id="UP000006729">
    <property type="component" value="Chromosome 18"/>
</dbReference>
<dbReference type="AlphaFoldDB" id="A0A3N7G7G5"/>
<proteinExistence type="predicted"/>
<dbReference type="EMBL" id="CM009307">
    <property type="protein sequence ID" value="RQP03108.1"/>
    <property type="molecule type" value="Genomic_DNA"/>
</dbReference>
<dbReference type="InParanoid" id="A0A3N7G7G5"/>
<accession>A0A3N7G7G5</accession>
<protein>
    <submittedName>
        <fullName evidence="1">Uncharacterized protein</fullName>
    </submittedName>
</protein>
<keyword evidence="2" id="KW-1185">Reference proteome</keyword>
<evidence type="ECO:0000313" key="2">
    <source>
        <dbReference type="Proteomes" id="UP000006729"/>
    </source>
</evidence>
<reference evidence="1 2" key="1">
    <citation type="journal article" date="2006" name="Science">
        <title>The genome of black cottonwood, Populus trichocarpa (Torr. &amp; Gray).</title>
        <authorList>
            <person name="Tuskan G.A."/>
            <person name="Difazio S."/>
            <person name="Jansson S."/>
            <person name="Bohlmann J."/>
            <person name="Grigoriev I."/>
            <person name="Hellsten U."/>
            <person name="Putnam N."/>
            <person name="Ralph S."/>
            <person name="Rombauts S."/>
            <person name="Salamov A."/>
            <person name="Schein J."/>
            <person name="Sterck L."/>
            <person name="Aerts A."/>
            <person name="Bhalerao R.R."/>
            <person name="Bhalerao R.P."/>
            <person name="Blaudez D."/>
            <person name="Boerjan W."/>
            <person name="Brun A."/>
            <person name="Brunner A."/>
            <person name="Busov V."/>
            <person name="Campbell M."/>
            <person name="Carlson J."/>
            <person name="Chalot M."/>
            <person name="Chapman J."/>
            <person name="Chen G.L."/>
            <person name="Cooper D."/>
            <person name="Coutinho P.M."/>
            <person name="Couturier J."/>
            <person name="Covert S."/>
            <person name="Cronk Q."/>
            <person name="Cunningham R."/>
            <person name="Davis J."/>
            <person name="Degroeve S."/>
            <person name="Dejardin A."/>
            <person name="Depamphilis C."/>
            <person name="Detter J."/>
            <person name="Dirks B."/>
            <person name="Dubchak I."/>
            <person name="Duplessis S."/>
            <person name="Ehlting J."/>
            <person name="Ellis B."/>
            <person name="Gendler K."/>
            <person name="Goodstein D."/>
            <person name="Gribskov M."/>
            <person name="Grimwood J."/>
            <person name="Groover A."/>
            <person name="Gunter L."/>
            <person name="Hamberger B."/>
            <person name="Heinze B."/>
            <person name="Helariutta Y."/>
            <person name="Henrissat B."/>
            <person name="Holligan D."/>
            <person name="Holt R."/>
            <person name="Huang W."/>
            <person name="Islam-Faridi N."/>
            <person name="Jones S."/>
            <person name="Jones-Rhoades M."/>
            <person name="Jorgensen R."/>
            <person name="Joshi C."/>
            <person name="Kangasjarvi J."/>
            <person name="Karlsson J."/>
            <person name="Kelleher C."/>
            <person name="Kirkpatrick R."/>
            <person name="Kirst M."/>
            <person name="Kohler A."/>
            <person name="Kalluri U."/>
            <person name="Larimer F."/>
            <person name="Leebens-Mack J."/>
            <person name="Leple J.C."/>
            <person name="Locascio P."/>
            <person name="Lou Y."/>
            <person name="Lucas S."/>
            <person name="Martin F."/>
            <person name="Montanini B."/>
            <person name="Napoli C."/>
            <person name="Nelson D.R."/>
            <person name="Nelson C."/>
            <person name="Nieminen K."/>
            <person name="Nilsson O."/>
            <person name="Pereda V."/>
            <person name="Peter G."/>
            <person name="Philippe R."/>
            <person name="Pilate G."/>
            <person name="Poliakov A."/>
            <person name="Razumovskaya J."/>
            <person name="Richardson P."/>
            <person name="Rinaldi C."/>
            <person name="Ritland K."/>
            <person name="Rouze P."/>
            <person name="Ryaboy D."/>
            <person name="Schmutz J."/>
            <person name="Schrader J."/>
            <person name="Segerman B."/>
            <person name="Shin H."/>
            <person name="Siddiqui A."/>
            <person name="Sterky F."/>
            <person name="Terry A."/>
            <person name="Tsai C.J."/>
            <person name="Uberbacher E."/>
            <person name="Unneberg P."/>
            <person name="Vahala J."/>
            <person name="Wall K."/>
            <person name="Wessler S."/>
            <person name="Yang G."/>
            <person name="Yin T."/>
            <person name="Douglas C."/>
            <person name="Marra M."/>
            <person name="Sandberg G."/>
            <person name="Van de Peer Y."/>
            <person name="Rokhsar D."/>
        </authorList>
    </citation>
    <scope>NUCLEOTIDE SEQUENCE [LARGE SCALE GENOMIC DNA]</scope>
    <source>
        <strain evidence="2">cv. Nisqually</strain>
    </source>
</reference>
<name>A0A3N7G7G5_POPTR</name>
<evidence type="ECO:0000313" key="1">
    <source>
        <dbReference type="EMBL" id="RQP03108.1"/>
    </source>
</evidence>
<organism evidence="1 2">
    <name type="scientific">Populus trichocarpa</name>
    <name type="common">Western balsam poplar</name>
    <name type="synonym">Populus balsamifera subsp. trichocarpa</name>
    <dbReference type="NCBI Taxonomy" id="3694"/>
    <lineage>
        <taxon>Eukaryota</taxon>
        <taxon>Viridiplantae</taxon>
        <taxon>Streptophyta</taxon>
        <taxon>Embryophyta</taxon>
        <taxon>Tracheophyta</taxon>
        <taxon>Spermatophyta</taxon>
        <taxon>Magnoliopsida</taxon>
        <taxon>eudicotyledons</taxon>
        <taxon>Gunneridae</taxon>
        <taxon>Pentapetalae</taxon>
        <taxon>rosids</taxon>
        <taxon>fabids</taxon>
        <taxon>Malpighiales</taxon>
        <taxon>Salicaceae</taxon>
        <taxon>Saliceae</taxon>
        <taxon>Populus</taxon>
    </lineage>
</organism>